<feature type="region of interest" description="Disordered" evidence="1">
    <location>
        <begin position="8"/>
        <end position="30"/>
    </location>
</feature>
<dbReference type="AlphaFoldDB" id="A0A6L2ML02"/>
<protein>
    <recommendedName>
        <fullName evidence="3">Reverse transcriptase domain-containing protein</fullName>
    </recommendedName>
</protein>
<accession>A0A6L2ML02</accession>
<feature type="compositionally biased region" description="Polar residues" evidence="1">
    <location>
        <begin position="8"/>
        <end position="19"/>
    </location>
</feature>
<organism evidence="2">
    <name type="scientific">Tanacetum cinerariifolium</name>
    <name type="common">Dalmatian daisy</name>
    <name type="synonym">Chrysanthemum cinerariifolium</name>
    <dbReference type="NCBI Taxonomy" id="118510"/>
    <lineage>
        <taxon>Eukaryota</taxon>
        <taxon>Viridiplantae</taxon>
        <taxon>Streptophyta</taxon>
        <taxon>Embryophyta</taxon>
        <taxon>Tracheophyta</taxon>
        <taxon>Spermatophyta</taxon>
        <taxon>Magnoliopsida</taxon>
        <taxon>eudicotyledons</taxon>
        <taxon>Gunneridae</taxon>
        <taxon>Pentapetalae</taxon>
        <taxon>asterids</taxon>
        <taxon>campanulids</taxon>
        <taxon>Asterales</taxon>
        <taxon>Asteraceae</taxon>
        <taxon>Asteroideae</taxon>
        <taxon>Anthemideae</taxon>
        <taxon>Anthemidinae</taxon>
        <taxon>Tanacetum</taxon>
    </lineage>
</organism>
<reference evidence="2" key="1">
    <citation type="journal article" date="2019" name="Sci. Rep.">
        <title>Draft genome of Tanacetum cinerariifolium, the natural source of mosquito coil.</title>
        <authorList>
            <person name="Yamashiro T."/>
            <person name="Shiraishi A."/>
            <person name="Satake H."/>
            <person name="Nakayama K."/>
        </authorList>
    </citation>
    <scope>NUCLEOTIDE SEQUENCE</scope>
</reference>
<comment type="caution">
    <text evidence="2">The sequence shown here is derived from an EMBL/GenBank/DDBJ whole genome shotgun (WGS) entry which is preliminary data.</text>
</comment>
<proteinExistence type="predicted"/>
<evidence type="ECO:0008006" key="3">
    <source>
        <dbReference type="Google" id="ProtNLM"/>
    </source>
</evidence>
<name>A0A6L2ML02_TANCI</name>
<sequence length="136" mass="15532">MSFVFGQETLSSSPHNINPSSGSTTSSSPDHWLKEFADELALITFPLRNDDLPFYIESDLKEIEYLLNHDPTKGMDSILEDSIDVRILQKSQEKIQKPNKNETRERIEYTKAGNYQEKSTLVNLGQLTPSKYPKQP</sequence>
<evidence type="ECO:0000313" key="2">
    <source>
        <dbReference type="EMBL" id="GEU73422.1"/>
    </source>
</evidence>
<evidence type="ECO:0000256" key="1">
    <source>
        <dbReference type="SAM" id="MobiDB-lite"/>
    </source>
</evidence>
<gene>
    <name evidence="2" type="ORF">Tci_045400</name>
</gene>
<dbReference type="EMBL" id="BKCJ010006686">
    <property type="protein sequence ID" value="GEU73422.1"/>
    <property type="molecule type" value="Genomic_DNA"/>
</dbReference>